<dbReference type="InterPro" id="IPR000262">
    <property type="entry name" value="FMN-dep_DH"/>
</dbReference>
<comment type="caution">
    <text evidence="9">The sequence shown here is derived from an EMBL/GenBank/DDBJ whole genome shotgun (WGS) entry which is preliminary data.</text>
</comment>
<keyword evidence="4" id="KW-0560">Oxidoreductase</keyword>
<dbReference type="InterPro" id="IPR037396">
    <property type="entry name" value="FMN_HAD"/>
</dbReference>
<feature type="binding site" evidence="7">
    <location>
        <begin position="310"/>
        <end position="311"/>
    </location>
    <ligand>
        <name>FMN</name>
        <dbReference type="ChEBI" id="CHEBI:58210"/>
    </ligand>
</feature>
<evidence type="ECO:0000256" key="4">
    <source>
        <dbReference type="ARBA" id="ARBA00023002"/>
    </source>
</evidence>
<dbReference type="CDD" id="cd02809">
    <property type="entry name" value="alpha_hydroxyacid_oxid_FMN"/>
    <property type="match status" value="1"/>
</dbReference>
<dbReference type="PROSITE" id="PS51349">
    <property type="entry name" value="FMN_HYDROXY_ACID_DH_2"/>
    <property type="match status" value="1"/>
</dbReference>
<evidence type="ECO:0000256" key="1">
    <source>
        <dbReference type="ARBA" id="ARBA00001917"/>
    </source>
</evidence>
<reference evidence="9" key="1">
    <citation type="submission" date="2021-03" db="EMBL/GenBank/DDBJ databases">
        <title>Sagittula salina sp. nov. strain M10.9X isolated from the marine waste.</title>
        <authorList>
            <person name="Satari L."/>
            <person name="Molina-Menor E."/>
            <person name="Vidal-Verdu A."/>
            <person name="Pascual J."/>
            <person name="Pereto J."/>
            <person name="Porcar M."/>
        </authorList>
    </citation>
    <scope>NUCLEOTIDE SEQUENCE</scope>
    <source>
        <strain evidence="9">M10.9X</strain>
    </source>
</reference>
<organism evidence="9 10">
    <name type="scientific">Sagittula salina</name>
    <dbReference type="NCBI Taxonomy" id="2820268"/>
    <lineage>
        <taxon>Bacteria</taxon>
        <taxon>Pseudomonadati</taxon>
        <taxon>Pseudomonadota</taxon>
        <taxon>Alphaproteobacteria</taxon>
        <taxon>Rhodobacterales</taxon>
        <taxon>Roseobacteraceae</taxon>
        <taxon>Sagittula</taxon>
    </lineage>
</organism>
<keyword evidence="10" id="KW-1185">Reference proteome</keyword>
<keyword evidence="2 7" id="KW-0285">Flavoprotein</keyword>
<comment type="similarity">
    <text evidence="5">Belongs to the FMN-dependent alpha-hydroxy acid dehydrogenase family.</text>
</comment>
<feature type="binding site" evidence="7">
    <location>
        <position position="167"/>
    </location>
    <ligand>
        <name>glyoxylate</name>
        <dbReference type="ChEBI" id="CHEBI:36655"/>
    </ligand>
</feature>
<dbReference type="Pfam" id="PF01070">
    <property type="entry name" value="FMN_dh"/>
    <property type="match status" value="1"/>
</dbReference>
<evidence type="ECO:0000313" key="10">
    <source>
        <dbReference type="Proteomes" id="UP000675940"/>
    </source>
</evidence>
<gene>
    <name evidence="9" type="ORF">J5474_09915</name>
</gene>
<proteinExistence type="inferred from homology"/>
<evidence type="ECO:0000256" key="5">
    <source>
        <dbReference type="ARBA" id="ARBA00024042"/>
    </source>
</evidence>
<feature type="active site" description="Proton acceptor" evidence="6">
    <location>
        <position position="256"/>
    </location>
</feature>
<dbReference type="EMBL" id="JAGISH010000005">
    <property type="protein sequence ID" value="MBP0482804.1"/>
    <property type="molecule type" value="Genomic_DNA"/>
</dbReference>
<dbReference type="InterPro" id="IPR013785">
    <property type="entry name" value="Aldolase_TIM"/>
</dbReference>
<feature type="binding site" evidence="7">
    <location>
        <position position="109"/>
    </location>
    <ligand>
        <name>FMN</name>
        <dbReference type="ChEBI" id="CHEBI:58210"/>
    </ligand>
</feature>
<dbReference type="InterPro" id="IPR012133">
    <property type="entry name" value="Alpha-hydoxy_acid_DH_FMN"/>
</dbReference>
<feature type="binding site" evidence="7">
    <location>
        <position position="232"/>
    </location>
    <ligand>
        <name>FMN</name>
        <dbReference type="ChEBI" id="CHEBI:58210"/>
    </ligand>
</feature>
<keyword evidence="3 7" id="KW-0288">FMN</keyword>
<dbReference type="AlphaFoldDB" id="A0A940MTR7"/>
<dbReference type="SUPFAM" id="SSF51395">
    <property type="entry name" value="FMN-linked oxidoreductases"/>
    <property type="match status" value="1"/>
</dbReference>
<evidence type="ECO:0000313" key="9">
    <source>
        <dbReference type="EMBL" id="MBP0482804.1"/>
    </source>
</evidence>
<dbReference type="PANTHER" id="PTHR10578">
    <property type="entry name" value="S -2-HYDROXY-ACID OXIDASE-RELATED"/>
    <property type="match status" value="1"/>
</dbReference>
<evidence type="ECO:0000256" key="3">
    <source>
        <dbReference type="ARBA" id="ARBA00022643"/>
    </source>
</evidence>
<feature type="binding site" evidence="7">
    <location>
        <position position="259"/>
    </location>
    <ligand>
        <name>glyoxylate</name>
        <dbReference type="ChEBI" id="CHEBI:36655"/>
    </ligand>
</feature>
<dbReference type="Gene3D" id="3.20.20.70">
    <property type="entry name" value="Aldolase class I"/>
    <property type="match status" value="1"/>
</dbReference>
<feature type="binding site" evidence="7">
    <location>
        <position position="158"/>
    </location>
    <ligand>
        <name>FMN</name>
        <dbReference type="ChEBI" id="CHEBI:58210"/>
    </ligand>
</feature>
<feature type="binding site" evidence="7">
    <location>
        <begin position="287"/>
        <end position="291"/>
    </location>
    <ligand>
        <name>FMN</name>
        <dbReference type="ChEBI" id="CHEBI:58210"/>
    </ligand>
</feature>
<protein>
    <submittedName>
        <fullName evidence="9">Alpha-hydroxy-acid oxidizing protein</fullName>
    </submittedName>
</protein>
<name>A0A940MTR7_9RHOB</name>
<feature type="binding site" evidence="7">
    <location>
        <position position="254"/>
    </location>
    <ligand>
        <name>FMN</name>
        <dbReference type="ChEBI" id="CHEBI:58210"/>
    </ligand>
</feature>
<dbReference type="PIRSF" id="PIRSF000138">
    <property type="entry name" value="Al-hdrx_acd_dh"/>
    <property type="match status" value="1"/>
</dbReference>
<evidence type="ECO:0000256" key="6">
    <source>
        <dbReference type="PIRSR" id="PIRSR000138-1"/>
    </source>
</evidence>
<accession>A0A940MTR7</accession>
<evidence type="ECO:0000256" key="7">
    <source>
        <dbReference type="PIRSR" id="PIRSR000138-2"/>
    </source>
</evidence>
<sequence>MPDTLPPTLPDYMSRAATGLAPDLAAYFLSGAGGGAAEEANGGDLARVTLRPRALRDMRGGHTRLDLLGRTLNHPVIVAPFAYQTLLTPEGEVATARGAEAQGALMVLSAQSTRAMADVRAAGATCMWFQLYWQSTLANTLALAERAANAGFSALILTVDAPVQGVRDAEIRSGFRLSQCHRAINLDGIPQPAFAPLREGESLLFDRVAHVLPDWKDIAAFCRDAPLPVILKGIMTGEDARDAVACGAAGLVVSNHGGRVLEALPSTISVLPEVVRAVDGAVPVLMDGGIRRGWDVFRALALGARAVLVGRPAACGLSVAGALGVSHVLRLLRDELESTMLLTGCRTLAEITRDRVRAPF</sequence>
<feature type="binding site" evidence="7">
    <location>
        <position position="132"/>
    </location>
    <ligand>
        <name>glyoxylate</name>
        <dbReference type="ChEBI" id="CHEBI:36655"/>
    </ligand>
</feature>
<evidence type="ECO:0000259" key="8">
    <source>
        <dbReference type="PROSITE" id="PS51349"/>
    </source>
</evidence>
<feature type="domain" description="FMN hydroxy acid dehydrogenase" evidence="8">
    <location>
        <begin position="1"/>
        <end position="360"/>
    </location>
</feature>
<dbReference type="FunFam" id="3.20.20.70:FF:000029">
    <property type="entry name" value="L-lactate dehydrogenase"/>
    <property type="match status" value="1"/>
</dbReference>
<dbReference type="Proteomes" id="UP000675940">
    <property type="component" value="Unassembled WGS sequence"/>
</dbReference>
<dbReference type="GO" id="GO:0016614">
    <property type="term" value="F:oxidoreductase activity, acting on CH-OH group of donors"/>
    <property type="evidence" value="ECO:0007669"/>
    <property type="project" value="UniProtKB-ARBA"/>
</dbReference>
<feature type="binding site" evidence="7">
    <location>
        <begin position="80"/>
        <end position="82"/>
    </location>
    <ligand>
        <name>FMN</name>
        <dbReference type="ChEBI" id="CHEBI:58210"/>
    </ligand>
</feature>
<evidence type="ECO:0000256" key="2">
    <source>
        <dbReference type="ARBA" id="ARBA00022630"/>
    </source>
</evidence>
<feature type="binding site" evidence="7">
    <location>
        <position position="27"/>
    </location>
    <ligand>
        <name>glyoxylate</name>
        <dbReference type="ChEBI" id="CHEBI:36655"/>
    </ligand>
</feature>
<feature type="binding site" evidence="7">
    <location>
        <position position="256"/>
    </location>
    <ligand>
        <name>glyoxylate</name>
        <dbReference type="ChEBI" id="CHEBI:36655"/>
    </ligand>
</feature>
<dbReference type="RefSeq" id="WP_209360761.1">
    <property type="nucleotide sequence ID" value="NZ_JAGISH010000005.1"/>
</dbReference>
<dbReference type="GO" id="GO:0010181">
    <property type="term" value="F:FMN binding"/>
    <property type="evidence" value="ECO:0007669"/>
    <property type="project" value="InterPro"/>
</dbReference>
<feature type="binding site" evidence="7">
    <location>
        <position position="130"/>
    </location>
    <ligand>
        <name>FMN</name>
        <dbReference type="ChEBI" id="CHEBI:58210"/>
    </ligand>
</feature>
<dbReference type="PANTHER" id="PTHR10578:SF107">
    <property type="entry name" value="2-HYDROXYACID OXIDASE 1"/>
    <property type="match status" value="1"/>
</dbReference>
<comment type="cofactor">
    <cofactor evidence="1">
        <name>FMN</name>
        <dbReference type="ChEBI" id="CHEBI:58210"/>
    </cofactor>
</comment>